<proteinExistence type="predicted"/>
<keyword evidence="2" id="KW-1185">Reference proteome</keyword>
<reference evidence="1 2" key="1">
    <citation type="submission" date="2024-02" db="EMBL/GenBank/DDBJ databases">
        <title>Characterization of antibiotic resistant novel bacterial strains and their environmental applications.</title>
        <authorList>
            <person name="Manzoor S."/>
            <person name="Abbas S."/>
            <person name="Arshad M."/>
            <person name="Li W.J."/>
            <person name="Ahmed I."/>
        </authorList>
    </citation>
    <scope>NUCLEOTIDE SEQUENCE [LARGE SCALE GENOMIC DNA]</scope>
    <source>
        <strain evidence="1 2">KACC 15558</strain>
    </source>
</reference>
<organism evidence="1 2">
    <name type="scientific">Brevibacterium ammoniilyticum</name>
    <dbReference type="NCBI Taxonomy" id="1046555"/>
    <lineage>
        <taxon>Bacteria</taxon>
        <taxon>Bacillati</taxon>
        <taxon>Actinomycetota</taxon>
        <taxon>Actinomycetes</taxon>
        <taxon>Micrococcales</taxon>
        <taxon>Brevibacteriaceae</taxon>
        <taxon>Brevibacterium</taxon>
    </lineage>
</organism>
<gene>
    <name evidence="1" type="ORF">KACC15558_05930</name>
</gene>
<comment type="caution">
    <text evidence="1">The sequence shown here is derived from an EMBL/GenBank/DDBJ whole genome shotgun (WGS) entry which is preliminary data.</text>
</comment>
<name>A0ABP9TWQ4_9MICO</name>
<evidence type="ECO:0000313" key="2">
    <source>
        <dbReference type="Proteomes" id="UP001498935"/>
    </source>
</evidence>
<protein>
    <submittedName>
        <fullName evidence="1">Uncharacterized protein</fullName>
    </submittedName>
</protein>
<dbReference type="Proteomes" id="UP001498935">
    <property type="component" value="Unassembled WGS sequence"/>
</dbReference>
<accession>A0ABP9TWQ4</accession>
<dbReference type="EMBL" id="BAABNP010000002">
    <property type="protein sequence ID" value="GAA5339553.1"/>
    <property type="molecule type" value="Genomic_DNA"/>
</dbReference>
<sequence length="69" mass="7307">MDDGRAVELWGCEAYFESDGIPAAENALHAITGRSHSAFRLTGDVGNKAAGSATPRRAFTDAEPRVMIA</sequence>
<evidence type="ECO:0000313" key="1">
    <source>
        <dbReference type="EMBL" id="GAA5339553.1"/>
    </source>
</evidence>